<proteinExistence type="predicted"/>
<feature type="transmembrane region" description="Helical" evidence="2">
    <location>
        <begin position="164"/>
        <end position="181"/>
    </location>
</feature>
<evidence type="ECO:0000256" key="1">
    <source>
        <dbReference type="SAM" id="MobiDB-lite"/>
    </source>
</evidence>
<evidence type="ECO:0000313" key="3">
    <source>
        <dbReference type="EMBL" id="THE62969.1"/>
    </source>
</evidence>
<name>A0A4S3TGB6_9EURY</name>
<keyword evidence="2" id="KW-0812">Transmembrane</keyword>
<feature type="transmembrane region" description="Helical" evidence="2">
    <location>
        <begin position="48"/>
        <end position="68"/>
    </location>
</feature>
<gene>
    <name evidence="3" type="ORF">D8Y22_21200</name>
</gene>
<organism evidence="3 4">
    <name type="scientific">Salinadaptatus halalkaliphilus</name>
    <dbReference type="NCBI Taxonomy" id="2419781"/>
    <lineage>
        <taxon>Archaea</taxon>
        <taxon>Methanobacteriati</taxon>
        <taxon>Methanobacteriota</taxon>
        <taxon>Stenosarchaea group</taxon>
        <taxon>Halobacteria</taxon>
        <taxon>Halobacteriales</taxon>
        <taxon>Natrialbaceae</taxon>
        <taxon>Salinadaptatus</taxon>
    </lineage>
</organism>
<dbReference type="RefSeq" id="WP_141466604.1">
    <property type="nucleotide sequence ID" value="NZ_RBZW01000076.1"/>
</dbReference>
<evidence type="ECO:0000256" key="2">
    <source>
        <dbReference type="SAM" id="Phobius"/>
    </source>
</evidence>
<feature type="transmembrane region" description="Helical" evidence="2">
    <location>
        <begin position="115"/>
        <end position="135"/>
    </location>
</feature>
<protein>
    <recommendedName>
        <fullName evidence="5">PH domain-containing protein</fullName>
    </recommendedName>
</protein>
<keyword evidence="2" id="KW-0472">Membrane</keyword>
<feature type="transmembrane region" description="Helical" evidence="2">
    <location>
        <begin position="187"/>
        <end position="204"/>
    </location>
</feature>
<dbReference type="OrthoDB" id="170058at2157"/>
<accession>A0A4S3TGB6</accession>
<keyword evidence="4" id="KW-1185">Reference proteome</keyword>
<evidence type="ECO:0008006" key="5">
    <source>
        <dbReference type="Google" id="ProtNLM"/>
    </source>
</evidence>
<feature type="transmembrane region" description="Helical" evidence="2">
    <location>
        <begin position="21"/>
        <end position="42"/>
    </location>
</feature>
<sequence>MATQQVPELADFDGSSLGFTAALAFYVGVIVAGVVTLGSVVAGADNATILSTFPTVVTAVTVLGIVFVNRTSGLTVRLGRSRRRRLVWFLPVVALGSVWFAHLVGLVTLEWRLGFAIGLLFVLTTPLAVGGARMARNRVAAARTPDDPIAQWDWHRSGILTHRSVSTVFLGIGLLTSVASVLATGSLYGLFFAAYCGALLYSVWTDRHANFDPTNRWNPPTISVHEHGLRFEKSLSQKVVPWDAIESVRLTDDELVLERSGWLDVRCDRRTIDDPDAVLEAIERARTGGKPVERIPTGPEPERETETKR</sequence>
<dbReference type="EMBL" id="RBZW01000076">
    <property type="protein sequence ID" value="THE62969.1"/>
    <property type="molecule type" value="Genomic_DNA"/>
</dbReference>
<reference evidence="3 4" key="1">
    <citation type="submission" date="2018-10" db="EMBL/GenBank/DDBJ databases">
        <title>Natronolimnobius sp. XQ-INN 246 isolated from Inner Mongolia Autonomous Region of China.</title>
        <authorList>
            <person name="Xue Q."/>
        </authorList>
    </citation>
    <scope>NUCLEOTIDE SEQUENCE [LARGE SCALE GENOMIC DNA]</scope>
    <source>
        <strain evidence="3 4">XQ-INN 246</strain>
    </source>
</reference>
<keyword evidence="2" id="KW-1133">Transmembrane helix</keyword>
<feature type="transmembrane region" description="Helical" evidence="2">
    <location>
        <begin position="88"/>
        <end position="109"/>
    </location>
</feature>
<dbReference type="Proteomes" id="UP000318864">
    <property type="component" value="Unassembled WGS sequence"/>
</dbReference>
<evidence type="ECO:0000313" key="4">
    <source>
        <dbReference type="Proteomes" id="UP000318864"/>
    </source>
</evidence>
<comment type="caution">
    <text evidence="3">The sequence shown here is derived from an EMBL/GenBank/DDBJ whole genome shotgun (WGS) entry which is preliminary data.</text>
</comment>
<dbReference type="AlphaFoldDB" id="A0A4S3TGB6"/>
<feature type="compositionally biased region" description="Basic and acidic residues" evidence="1">
    <location>
        <begin position="300"/>
        <end position="309"/>
    </location>
</feature>
<feature type="region of interest" description="Disordered" evidence="1">
    <location>
        <begin position="283"/>
        <end position="309"/>
    </location>
</feature>